<accession>A0A1U7IKA8</accession>
<dbReference type="STRING" id="454136.NIES2119_12870"/>
<dbReference type="OrthoDB" id="417079at2"/>
<name>A0A1U7IKA8_9CYAN</name>
<evidence type="ECO:0000313" key="2">
    <source>
        <dbReference type="EMBL" id="OKH37592.1"/>
    </source>
</evidence>
<gene>
    <name evidence="2" type="ORF">NIES2119_12870</name>
</gene>
<reference evidence="2 3" key="1">
    <citation type="submission" date="2016-11" db="EMBL/GenBank/DDBJ databases">
        <title>Draft Genome Sequences of Nine Cyanobacterial Strains from Diverse Habitats.</title>
        <authorList>
            <person name="Zhu T."/>
            <person name="Hou S."/>
            <person name="Lu X."/>
            <person name="Hess W.R."/>
        </authorList>
    </citation>
    <scope>NUCLEOTIDE SEQUENCE [LARGE SCALE GENOMIC DNA]</scope>
    <source>
        <strain evidence="2 3">IAM M-71</strain>
    </source>
</reference>
<dbReference type="Proteomes" id="UP000185860">
    <property type="component" value="Unassembled WGS sequence"/>
</dbReference>
<organism evidence="2 3">
    <name type="scientific">[Phormidium ambiguum] IAM M-71</name>
    <dbReference type="NCBI Taxonomy" id="454136"/>
    <lineage>
        <taxon>Bacteria</taxon>
        <taxon>Bacillati</taxon>
        <taxon>Cyanobacteriota</taxon>
        <taxon>Cyanophyceae</taxon>
        <taxon>Oscillatoriophycideae</taxon>
        <taxon>Aerosakkonematales</taxon>
        <taxon>Aerosakkonemataceae</taxon>
        <taxon>Floridanema</taxon>
    </lineage>
</organism>
<feature type="compositionally biased region" description="Basic residues" evidence="1">
    <location>
        <begin position="431"/>
        <end position="445"/>
    </location>
</feature>
<feature type="region of interest" description="Disordered" evidence="1">
    <location>
        <begin position="426"/>
        <end position="445"/>
    </location>
</feature>
<dbReference type="AlphaFoldDB" id="A0A1U7IKA8"/>
<protein>
    <submittedName>
        <fullName evidence="2">Uncharacterized protein</fullName>
    </submittedName>
</protein>
<proteinExistence type="predicted"/>
<comment type="caution">
    <text evidence="2">The sequence shown here is derived from an EMBL/GenBank/DDBJ whole genome shotgun (WGS) entry which is preliminary data.</text>
</comment>
<evidence type="ECO:0000313" key="3">
    <source>
        <dbReference type="Proteomes" id="UP000185860"/>
    </source>
</evidence>
<evidence type="ECO:0000256" key="1">
    <source>
        <dbReference type="SAM" id="MobiDB-lite"/>
    </source>
</evidence>
<sequence length="445" mass="50490">MDKILDRSRQLKQNLVEFVLESEGNLAIALETYVAANSHSQNKLYDPGYEKKLLIDGFVTEGKVGDLSPIDLFLTSEAELSESDRNLLKKWQNSFLGLFAVQEILPDGFKLMNWLSAKHYTVKPNDSRTLAEMANFKNGEILLTRISPVTDDYWMFSGPCLPMGNLGKPKLAVAIGNFKDIHKKHLYSDAPDLLEEAWHSVEQYHQDFLDFFGSDEVTMPGYQLNKKFTEFQEIITKKRLAAIGIDDSKSLEEMAEEAGVSQEEIKAAAKEVGANSQEVEQLFQSKGKPKMMLPKVELPDNIKKAEEVTVIAHPRWGQAILPTYTKFKSVLATEDWQNIPNGDKLIRKYLTDPEVNAFIWSRLATEYPKELEKVLQTYLNRPNFQIDADLNAVLQEYNKPLEPELPEIASVPLHLHNLFQEAIAEVEKSKPKSKSPNKKTKGFGK</sequence>
<dbReference type="EMBL" id="MRCE01000011">
    <property type="protein sequence ID" value="OKH37592.1"/>
    <property type="molecule type" value="Genomic_DNA"/>
</dbReference>
<dbReference type="RefSeq" id="WP_073593880.1">
    <property type="nucleotide sequence ID" value="NZ_MRCE01000011.1"/>
</dbReference>